<proteinExistence type="predicted"/>
<dbReference type="RefSeq" id="WP_194538080.1">
    <property type="nucleotide sequence ID" value="NZ_JACEFB010000007.1"/>
</dbReference>
<feature type="compositionally biased region" description="Low complexity" evidence="1">
    <location>
        <begin position="56"/>
        <end position="79"/>
    </location>
</feature>
<evidence type="ECO:0000313" key="3">
    <source>
        <dbReference type="Proteomes" id="UP000542342"/>
    </source>
</evidence>
<dbReference type="Proteomes" id="UP000542342">
    <property type="component" value="Unassembled WGS sequence"/>
</dbReference>
<reference evidence="2 3" key="1">
    <citation type="submission" date="2020-07" db="EMBL/GenBank/DDBJ databases">
        <title>Thermogemmata thermophila gen. nov., sp. nov., a novel moderate thermophilic planctomycete from a Kamchatka hot spring.</title>
        <authorList>
            <person name="Elcheninov A.G."/>
            <person name="Podosokorskaya O.A."/>
            <person name="Kovaleva O.L."/>
            <person name="Novikov A."/>
            <person name="Bonch-Osmolovskaya E.A."/>
            <person name="Toshchakov S.V."/>
            <person name="Kublanov I.V."/>
        </authorList>
    </citation>
    <scope>NUCLEOTIDE SEQUENCE [LARGE SCALE GENOMIC DNA]</scope>
    <source>
        <strain evidence="2 3">2918</strain>
    </source>
</reference>
<organism evidence="2 3">
    <name type="scientific">Thermogemmata fonticola</name>
    <dbReference type="NCBI Taxonomy" id="2755323"/>
    <lineage>
        <taxon>Bacteria</taxon>
        <taxon>Pseudomonadati</taxon>
        <taxon>Planctomycetota</taxon>
        <taxon>Planctomycetia</taxon>
        <taxon>Gemmatales</taxon>
        <taxon>Gemmataceae</taxon>
        <taxon>Thermogemmata</taxon>
    </lineage>
</organism>
<feature type="compositionally biased region" description="Low complexity" evidence="1">
    <location>
        <begin position="141"/>
        <end position="160"/>
    </location>
</feature>
<protein>
    <submittedName>
        <fullName evidence="2">Uncharacterized protein</fullName>
    </submittedName>
</protein>
<feature type="region of interest" description="Disordered" evidence="1">
    <location>
        <begin position="42"/>
        <end position="109"/>
    </location>
</feature>
<keyword evidence="3" id="KW-1185">Reference proteome</keyword>
<name>A0A7V8VEM5_9BACT</name>
<evidence type="ECO:0000313" key="2">
    <source>
        <dbReference type="EMBL" id="MBA2226634.1"/>
    </source>
</evidence>
<sequence length="178" mass="16804">MPGGLPGWMPGSNGGLLGAGPGWSGMPPAVLAPLPANSGLPAGMPPGLIHPGAGGSPRSPGLAGLPPSGGSRPPAGVAGTASGGNGSRPPTAAAVSPPLGKTPRSPASLPAAEMVLPPLPPPEHFGIRLAGEAPSFLGSAASGSAGVESAGAGMSSSLVLPPLPPPEHFGIRLAVPRP</sequence>
<feature type="region of interest" description="Disordered" evidence="1">
    <location>
        <begin position="141"/>
        <end position="178"/>
    </location>
</feature>
<dbReference type="EMBL" id="JACEFB010000007">
    <property type="protein sequence ID" value="MBA2226634.1"/>
    <property type="molecule type" value="Genomic_DNA"/>
</dbReference>
<dbReference type="AlphaFoldDB" id="A0A7V8VEM5"/>
<gene>
    <name evidence="2" type="ORF">H0921_10725</name>
</gene>
<evidence type="ECO:0000256" key="1">
    <source>
        <dbReference type="SAM" id="MobiDB-lite"/>
    </source>
</evidence>
<accession>A0A7V8VEM5</accession>
<comment type="caution">
    <text evidence="2">The sequence shown here is derived from an EMBL/GenBank/DDBJ whole genome shotgun (WGS) entry which is preliminary data.</text>
</comment>